<dbReference type="InterPro" id="IPR001878">
    <property type="entry name" value="Znf_CCHC"/>
</dbReference>
<dbReference type="Pfam" id="PF21890">
    <property type="entry name" value="Lin-28A-like_zf-CCHC_2"/>
    <property type="match status" value="1"/>
</dbReference>
<dbReference type="GO" id="GO:0031054">
    <property type="term" value="P:pre-miRNA processing"/>
    <property type="evidence" value="ECO:0007669"/>
    <property type="project" value="TreeGrafter"/>
</dbReference>
<evidence type="ECO:0000256" key="2">
    <source>
        <dbReference type="ARBA" id="ARBA00022490"/>
    </source>
</evidence>
<dbReference type="Ensembl" id="ENSEBUT00000013735.1">
    <property type="protein sequence ID" value="ENSEBUP00000013159.1"/>
    <property type="gene ID" value="ENSEBUG00000008325.1"/>
</dbReference>
<dbReference type="GO" id="GO:0005634">
    <property type="term" value="C:nucleus"/>
    <property type="evidence" value="ECO:0007669"/>
    <property type="project" value="TreeGrafter"/>
</dbReference>
<dbReference type="Proteomes" id="UP000694388">
    <property type="component" value="Unplaced"/>
</dbReference>
<reference evidence="5" key="1">
    <citation type="submission" date="2025-08" db="UniProtKB">
        <authorList>
            <consortium name="Ensembl"/>
        </authorList>
    </citation>
    <scope>IDENTIFICATION</scope>
</reference>
<sequence>FQVLTQQGLSGRKIGIGGGLEESESDGESEEENAEAGVGHCKWFNSRLGFGFLCMTSQRGEDLEASVDVFVHQVIVLLGLFRIFQKENQWSSLFRRSPKGLEALQVTGPGGGACKGQGRTPRQASRKRGQDRCFNCGGLEHHAKQCQLPPQPKRCHACHSAGHMIAACPLRQASTVSGRGPASRMPLSGSSRSGPTSQETS</sequence>
<feature type="region of interest" description="Disordered" evidence="3">
    <location>
        <begin position="175"/>
        <end position="201"/>
    </location>
</feature>
<dbReference type="GO" id="GO:0008270">
    <property type="term" value="F:zinc ion binding"/>
    <property type="evidence" value="ECO:0007669"/>
    <property type="project" value="InterPro"/>
</dbReference>
<evidence type="ECO:0000256" key="1">
    <source>
        <dbReference type="ARBA" id="ARBA00004496"/>
    </source>
</evidence>
<dbReference type="GO" id="GO:0005737">
    <property type="term" value="C:cytoplasm"/>
    <property type="evidence" value="ECO:0007669"/>
    <property type="project" value="UniProtKB-SubCell"/>
</dbReference>
<dbReference type="InterPro" id="IPR036875">
    <property type="entry name" value="Znf_CCHC_sf"/>
</dbReference>
<feature type="compositionally biased region" description="Polar residues" evidence="3">
    <location>
        <begin position="188"/>
        <end position="201"/>
    </location>
</feature>
<dbReference type="AlphaFoldDB" id="A0A8C4QC49"/>
<dbReference type="GO" id="GO:0003729">
    <property type="term" value="F:mRNA binding"/>
    <property type="evidence" value="ECO:0007669"/>
    <property type="project" value="TreeGrafter"/>
</dbReference>
<keyword evidence="6" id="KW-1185">Reference proteome</keyword>
<protein>
    <submittedName>
        <fullName evidence="5">Lin-28 homolog A (C. elegans)</fullName>
    </submittedName>
</protein>
<reference evidence="5" key="2">
    <citation type="submission" date="2025-09" db="UniProtKB">
        <authorList>
            <consortium name="Ensembl"/>
        </authorList>
    </citation>
    <scope>IDENTIFICATION</scope>
</reference>
<evidence type="ECO:0000256" key="3">
    <source>
        <dbReference type="SAM" id="MobiDB-lite"/>
    </source>
</evidence>
<dbReference type="OMA" id="GCAKTED"/>
<organism evidence="5 6">
    <name type="scientific">Eptatretus burgeri</name>
    <name type="common">Inshore hagfish</name>
    <dbReference type="NCBI Taxonomy" id="7764"/>
    <lineage>
        <taxon>Eukaryota</taxon>
        <taxon>Metazoa</taxon>
        <taxon>Chordata</taxon>
        <taxon>Craniata</taxon>
        <taxon>Vertebrata</taxon>
        <taxon>Cyclostomata</taxon>
        <taxon>Myxini</taxon>
        <taxon>Myxiniformes</taxon>
        <taxon>Myxinidae</taxon>
        <taxon>Eptatretinae</taxon>
        <taxon>Eptatretus</taxon>
    </lineage>
</organism>
<dbReference type="GeneTree" id="ENSGT00940000153295"/>
<accession>A0A8C4QC49</accession>
<dbReference type="Gene3D" id="4.10.60.10">
    <property type="entry name" value="Zinc finger, CCHC-type"/>
    <property type="match status" value="1"/>
</dbReference>
<dbReference type="PANTHER" id="PTHR46109:SF1">
    <property type="entry name" value="PROTEIN LIN-28 HOMOLOG"/>
    <property type="match status" value="1"/>
</dbReference>
<dbReference type="InterPro" id="IPR054081">
    <property type="entry name" value="Lin-28A-like_Znf-CCHC_2"/>
</dbReference>
<dbReference type="InterPro" id="IPR051373">
    <property type="entry name" value="Lin-28_RNA-binding"/>
</dbReference>
<dbReference type="PANTHER" id="PTHR46109">
    <property type="entry name" value="PROTEIN LIN-28"/>
    <property type="match status" value="1"/>
</dbReference>
<keyword evidence="2" id="KW-0963">Cytoplasm</keyword>
<dbReference type="SUPFAM" id="SSF57756">
    <property type="entry name" value="Retrovirus zinc finger-like domains"/>
    <property type="match status" value="1"/>
</dbReference>
<feature type="domain" description="CCHC-type" evidence="4">
    <location>
        <begin position="132"/>
        <end position="148"/>
    </location>
</feature>
<proteinExistence type="predicted"/>
<dbReference type="Gene3D" id="2.40.50.140">
    <property type="entry name" value="Nucleic acid-binding proteins"/>
    <property type="match status" value="1"/>
</dbReference>
<feature type="domain" description="CCHC-type" evidence="4">
    <location>
        <begin position="154"/>
        <end position="170"/>
    </location>
</feature>
<evidence type="ECO:0000313" key="6">
    <source>
        <dbReference type="Proteomes" id="UP000694388"/>
    </source>
</evidence>
<name>A0A8C4QC49_EPTBU</name>
<dbReference type="SMART" id="SM00343">
    <property type="entry name" value="ZnF_C2HC"/>
    <property type="match status" value="2"/>
</dbReference>
<evidence type="ECO:0000259" key="4">
    <source>
        <dbReference type="SMART" id="SM00343"/>
    </source>
</evidence>
<dbReference type="InterPro" id="IPR012340">
    <property type="entry name" value="NA-bd_OB-fold"/>
</dbReference>
<dbReference type="Pfam" id="PF00098">
    <property type="entry name" value="zf-CCHC"/>
    <property type="match status" value="1"/>
</dbReference>
<feature type="region of interest" description="Disordered" evidence="3">
    <location>
        <begin position="110"/>
        <end position="129"/>
    </location>
</feature>
<evidence type="ECO:0000313" key="5">
    <source>
        <dbReference type="Ensembl" id="ENSEBUP00000013159.1"/>
    </source>
</evidence>
<comment type="subcellular location">
    <subcellularLocation>
        <location evidence="1">Cytoplasm</location>
    </subcellularLocation>
</comment>